<keyword evidence="4" id="KW-1185">Reference proteome</keyword>
<evidence type="ECO:0008006" key="5">
    <source>
        <dbReference type="Google" id="ProtNLM"/>
    </source>
</evidence>
<evidence type="ECO:0000259" key="1">
    <source>
        <dbReference type="Pfam" id="PF00934"/>
    </source>
</evidence>
<evidence type="ECO:0000313" key="3">
    <source>
        <dbReference type="EMBL" id="OBK18902.1"/>
    </source>
</evidence>
<dbReference type="AlphaFoldDB" id="A0A1A3NES3"/>
<dbReference type="Proteomes" id="UP000093629">
    <property type="component" value="Unassembled WGS sequence"/>
</dbReference>
<gene>
    <name evidence="3" type="ORF">A5636_19955</name>
</gene>
<dbReference type="InterPro" id="IPR038332">
    <property type="entry name" value="PPE_sf"/>
</dbReference>
<name>A0A1A3NES3_MYCAS</name>
<comment type="caution">
    <text evidence="3">The sequence shown here is derived from an EMBL/GenBank/DDBJ whole genome shotgun (WGS) entry which is preliminary data.</text>
</comment>
<protein>
    <recommendedName>
        <fullName evidence="5">PE family protein</fullName>
    </recommendedName>
</protein>
<dbReference type="SUPFAM" id="SSF140459">
    <property type="entry name" value="PE/PPE dimer-like"/>
    <property type="match status" value="1"/>
</dbReference>
<dbReference type="OrthoDB" id="4568361at2"/>
<dbReference type="Pfam" id="PF08237">
    <property type="entry name" value="PE-PPE"/>
    <property type="match status" value="1"/>
</dbReference>
<feature type="domain" description="PE" evidence="1">
    <location>
        <begin position="4"/>
        <end position="94"/>
    </location>
</feature>
<dbReference type="Pfam" id="PF00934">
    <property type="entry name" value="PE"/>
    <property type="match status" value="1"/>
</dbReference>
<proteinExistence type="predicted"/>
<evidence type="ECO:0000259" key="2">
    <source>
        <dbReference type="Pfam" id="PF08237"/>
    </source>
</evidence>
<dbReference type="RefSeq" id="WP_065157308.1">
    <property type="nucleotide sequence ID" value="NZ_LZLQ01000023.1"/>
</dbReference>
<sequence>MSYLTTQPATLAAAAADLTGIGSAIAEATAAASGRTSGLLAAALDEVSVATATLFNSFAQEGHAAIAQAGAFHAEFARALSAAGNAYLSAEATNAAAAATDVTLVMGGSGNPIPPLSYVNAVVSKYITPHFPAFTVGNALGLFTPEAFYPLTGIKDLVPNVSVSEGVQILDAAIKQQLTAGNSVAVLGFSQSSIISSLEMMALNPSGTPSPLDVVFTLLGNPMNPNGGMLARFPGLEMPSLGFTFYGATPANSFETNIYTIEYDGFADFPQYPLNFLADLNALAGIYYVHGTYADLTPAQINSAIHLTNTVGPTMTDYYMIPNPNLPLTQGLRALPLIGTPLADLLEPNLRILVNLGYGSPDQGWSTGPPNVHTPFGLFPPVDPVDVMGRLAVGTQQGIHAFSNDIAFMASQASLSDLANVVTSAPLPSADLIPRILANPVDSVNTIASAISTGYSVLLPTADFATAAIFSVPAYNLQLFGEGLAQAATGDPLGLVNAIGRPIAADVALFSVAGGFEALVLISAMQSILGDLSSL</sequence>
<accession>A0A1A3NES3</accession>
<dbReference type="EMBL" id="LZLQ01000023">
    <property type="protein sequence ID" value="OBK18902.1"/>
    <property type="molecule type" value="Genomic_DNA"/>
</dbReference>
<feature type="domain" description="PE-PPE" evidence="2">
    <location>
        <begin position="141"/>
        <end position="358"/>
    </location>
</feature>
<organism evidence="3 4">
    <name type="scientific">Mycobacterium asiaticum</name>
    <dbReference type="NCBI Taxonomy" id="1790"/>
    <lineage>
        <taxon>Bacteria</taxon>
        <taxon>Bacillati</taxon>
        <taxon>Actinomycetota</taxon>
        <taxon>Actinomycetes</taxon>
        <taxon>Mycobacteriales</taxon>
        <taxon>Mycobacteriaceae</taxon>
        <taxon>Mycobacterium</taxon>
    </lineage>
</organism>
<dbReference type="Gene3D" id="1.10.287.850">
    <property type="entry name" value="HP0062-like domain"/>
    <property type="match status" value="1"/>
</dbReference>
<reference evidence="3 4" key="1">
    <citation type="submission" date="2016-06" db="EMBL/GenBank/DDBJ databases">
        <authorList>
            <person name="Kjaerup R.B."/>
            <person name="Dalgaard T.S."/>
            <person name="Juul-Madsen H.R."/>
        </authorList>
    </citation>
    <scope>NUCLEOTIDE SEQUENCE [LARGE SCALE GENOMIC DNA]</scope>
    <source>
        <strain evidence="3 4">1245139.5</strain>
    </source>
</reference>
<dbReference type="InterPro" id="IPR000084">
    <property type="entry name" value="PE-PGRS_N"/>
</dbReference>
<evidence type="ECO:0000313" key="4">
    <source>
        <dbReference type="Proteomes" id="UP000093629"/>
    </source>
</evidence>
<dbReference type="InterPro" id="IPR013228">
    <property type="entry name" value="PE-PPE_C"/>
</dbReference>